<organism evidence="6 7">
    <name type="scientific">Zhongshania aliphaticivorans</name>
    <dbReference type="NCBI Taxonomy" id="1470434"/>
    <lineage>
        <taxon>Bacteria</taxon>
        <taxon>Pseudomonadati</taxon>
        <taxon>Pseudomonadota</taxon>
        <taxon>Gammaproteobacteria</taxon>
        <taxon>Cellvibrionales</taxon>
        <taxon>Spongiibacteraceae</taxon>
        <taxon>Zhongshania</taxon>
    </lineage>
</organism>
<evidence type="ECO:0000313" key="7">
    <source>
        <dbReference type="Proteomes" id="UP000074119"/>
    </source>
</evidence>
<feature type="signal peptide" evidence="4">
    <location>
        <begin position="1"/>
        <end position="22"/>
    </location>
</feature>
<accession>A0A127M755</accession>
<evidence type="ECO:0000256" key="1">
    <source>
        <dbReference type="ARBA" id="ARBA00023016"/>
    </source>
</evidence>
<keyword evidence="1" id="KW-0346">Stress response</keyword>
<dbReference type="GO" id="GO:0019243">
    <property type="term" value="P:methylglyoxal catabolic process to D-lactate via S-lactoyl-glutathione"/>
    <property type="evidence" value="ECO:0007669"/>
    <property type="project" value="TreeGrafter"/>
</dbReference>
<dbReference type="KEGG" id="zal:AZF00_12565"/>
<dbReference type="PANTHER" id="PTHR48094:SF11">
    <property type="entry name" value="GLUTATHIONE-INDEPENDENT GLYOXALASE HSP31-RELATED"/>
    <property type="match status" value="1"/>
</dbReference>
<evidence type="ECO:0000256" key="2">
    <source>
        <dbReference type="ARBA" id="ARBA00023239"/>
    </source>
</evidence>
<feature type="chain" id="PRO_5007275091" evidence="4">
    <location>
        <begin position="23"/>
        <end position="290"/>
    </location>
</feature>
<dbReference type="GO" id="GO:0005737">
    <property type="term" value="C:cytoplasm"/>
    <property type="evidence" value="ECO:0007669"/>
    <property type="project" value="TreeGrafter"/>
</dbReference>
<evidence type="ECO:0000259" key="5">
    <source>
        <dbReference type="Pfam" id="PF01965"/>
    </source>
</evidence>
<dbReference type="EMBL" id="CP014544">
    <property type="protein sequence ID" value="AMO69084.1"/>
    <property type="molecule type" value="Genomic_DNA"/>
</dbReference>
<dbReference type="CDD" id="cd03141">
    <property type="entry name" value="GATase1_Hsp31_like"/>
    <property type="match status" value="1"/>
</dbReference>
<dbReference type="InterPro" id="IPR002818">
    <property type="entry name" value="DJ-1/PfpI"/>
</dbReference>
<proteinExistence type="inferred from homology"/>
<dbReference type="AlphaFoldDB" id="A0A127M755"/>
<evidence type="ECO:0000256" key="3">
    <source>
        <dbReference type="ARBA" id="ARBA00038493"/>
    </source>
</evidence>
<gene>
    <name evidence="6" type="ORF">AZF00_12565</name>
</gene>
<keyword evidence="4" id="KW-0732">Signal</keyword>
<feature type="domain" description="DJ-1/PfpI" evidence="5">
    <location>
        <begin position="71"/>
        <end position="278"/>
    </location>
</feature>
<dbReference type="Proteomes" id="UP000074119">
    <property type="component" value="Chromosome"/>
</dbReference>
<dbReference type="InterPro" id="IPR050325">
    <property type="entry name" value="Prot/Nucl_acid_deglycase"/>
</dbReference>
<dbReference type="SUPFAM" id="SSF52317">
    <property type="entry name" value="Class I glutamine amidotransferase-like"/>
    <property type="match status" value="1"/>
</dbReference>
<sequence length="290" mass="31346">MKNKIIITVAILISIAALSRLALPTALHKAGLHPDYNGPRYDIAAGKKALIIGSNHATLNAPGETDGDATGVAISEVTHPYYSFLDAGMLVDVASIDGGEIPVDPMSLKFFIISEHDERYLEDPTLQAKMQNSLAIGNVDISQYDIIFIAGGWGAAYDLGYSPVLANKISEAYYADHQPVIAGVCHGVLGLINAKDRDGQLLIAGRRMTGVTDKQIKELGVAITPMHPETELKKAGAQFEAKTAFRDFFATHVVIDDEKRFVTGQNQNSGLEAAHKVLMLLAQNRHNDKK</sequence>
<evidence type="ECO:0000256" key="4">
    <source>
        <dbReference type="SAM" id="SignalP"/>
    </source>
</evidence>
<comment type="similarity">
    <text evidence="3">Belongs to the peptidase C56 family. HSP31-like subfamily.</text>
</comment>
<protein>
    <submittedName>
        <fullName evidence="6">Thiamine biosynthesis protein ThiJ</fullName>
    </submittedName>
</protein>
<dbReference type="PANTHER" id="PTHR48094">
    <property type="entry name" value="PROTEIN/NUCLEIC ACID DEGLYCASE DJ-1-RELATED"/>
    <property type="match status" value="1"/>
</dbReference>
<reference evidence="6 7" key="1">
    <citation type="submission" date="2015-12" db="EMBL/GenBank/DDBJ databases">
        <authorList>
            <person name="Shamseldin A."/>
            <person name="Moawad H."/>
            <person name="Abd El-Rahim W.M."/>
            <person name="Sadowsky M.J."/>
        </authorList>
    </citation>
    <scope>NUCLEOTIDE SEQUENCE [LARGE SCALE GENOMIC DNA]</scope>
    <source>
        <strain evidence="6 7">SM2</strain>
    </source>
</reference>
<name>A0A127M755_9GAMM</name>
<keyword evidence="2" id="KW-0456">Lyase</keyword>
<dbReference type="Pfam" id="PF01965">
    <property type="entry name" value="DJ-1_PfpI"/>
    <property type="match status" value="1"/>
</dbReference>
<dbReference type="STRING" id="1470434.AZF00_12565"/>
<dbReference type="RefSeq" id="WP_008248831.1">
    <property type="nucleotide sequence ID" value="NZ_CP014544.1"/>
</dbReference>
<dbReference type="GO" id="GO:0019172">
    <property type="term" value="F:glyoxalase III activity"/>
    <property type="evidence" value="ECO:0007669"/>
    <property type="project" value="TreeGrafter"/>
</dbReference>
<evidence type="ECO:0000313" key="6">
    <source>
        <dbReference type="EMBL" id="AMO69084.1"/>
    </source>
</evidence>
<dbReference type="InterPro" id="IPR029062">
    <property type="entry name" value="Class_I_gatase-like"/>
</dbReference>
<dbReference type="Gene3D" id="3.40.50.880">
    <property type="match status" value="1"/>
</dbReference>